<dbReference type="KEGG" id="ome:OLMES_2125"/>
<reference evidence="1 2" key="1">
    <citation type="submission" date="2017-05" db="EMBL/GenBank/DDBJ databases">
        <title>Genomic insights into alkan degradation activity of Oleiphilus messinensis.</title>
        <authorList>
            <person name="Kozyavkin S.A."/>
            <person name="Slesarev A.I."/>
            <person name="Golyshin P.N."/>
            <person name="Korzhenkov A."/>
            <person name="Golyshina O.N."/>
            <person name="Toshchakov S.V."/>
        </authorList>
    </citation>
    <scope>NUCLEOTIDE SEQUENCE [LARGE SCALE GENOMIC DNA]</scope>
    <source>
        <strain evidence="1 2">ME102</strain>
    </source>
</reference>
<keyword evidence="1" id="KW-0012">Acyltransferase</keyword>
<gene>
    <name evidence="1" type="ORF">OLMES_2125</name>
</gene>
<evidence type="ECO:0000313" key="1">
    <source>
        <dbReference type="EMBL" id="ARU56198.1"/>
    </source>
</evidence>
<dbReference type="SUPFAM" id="SSF55729">
    <property type="entry name" value="Acyl-CoA N-acyltransferases (Nat)"/>
    <property type="match status" value="1"/>
</dbReference>
<dbReference type="Pfam" id="PF13444">
    <property type="entry name" value="Acetyltransf_5"/>
    <property type="match status" value="1"/>
</dbReference>
<dbReference type="EMBL" id="CP021425">
    <property type="protein sequence ID" value="ARU56198.1"/>
    <property type="molecule type" value="Genomic_DNA"/>
</dbReference>
<dbReference type="Proteomes" id="UP000196027">
    <property type="component" value="Chromosome"/>
</dbReference>
<proteinExistence type="predicted"/>
<dbReference type="AlphaFoldDB" id="A0A1Y0I6R8"/>
<accession>A0A1Y0I6R8</accession>
<keyword evidence="2" id="KW-1185">Reference proteome</keyword>
<organism evidence="1 2">
    <name type="scientific">Oleiphilus messinensis</name>
    <dbReference type="NCBI Taxonomy" id="141451"/>
    <lineage>
        <taxon>Bacteria</taxon>
        <taxon>Pseudomonadati</taxon>
        <taxon>Pseudomonadota</taxon>
        <taxon>Gammaproteobacteria</taxon>
        <taxon>Oceanospirillales</taxon>
        <taxon>Oleiphilaceae</taxon>
        <taxon>Oleiphilus</taxon>
    </lineage>
</organism>
<evidence type="ECO:0000313" key="2">
    <source>
        <dbReference type="Proteomes" id="UP000196027"/>
    </source>
</evidence>
<dbReference type="Gene3D" id="3.40.630.30">
    <property type="match status" value="1"/>
</dbReference>
<sequence>MEMNLLAELKHEDSVSALKPVFLCSGIPTALVWANTDELREESYRIRYEVYCRHLGFEDEQKYPEGQESDRFDLISNHFLVQDLETSNYVGTVRLVEPGLTASPLDAIPLESVYRKEYEQSTYCPAAQRSGSYLEVSRLALLTHAWQQSGTYSSELARLLYLASLAYFYSLPDMKRIYCLMEPRLAYRLNRIGLPFDQVGQLIQFKGDRAPYMLQRSGCLQGLRGEARSIFSQALAQMRRSNIRDSSKGG</sequence>
<name>A0A1Y0I6R8_9GAMM</name>
<dbReference type="GO" id="GO:0016746">
    <property type="term" value="F:acyltransferase activity"/>
    <property type="evidence" value="ECO:0007669"/>
    <property type="project" value="UniProtKB-KW"/>
</dbReference>
<keyword evidence="1" id="KW-0808">Transferase</keyword>
<dbReference type="InterPro" id="IPR016181">
    <property type="entry name" value="Acyl_CoA_acyltransferase"/>
</dbReference>
<protein>
    <submittedName>
        <fullName evidence="1">PEP-CTERM/exosortase system-associated acyltransferase</fullName>
    </submittedName>
</protein>